<reference evidence="1 2" key="1">
    <citation type="journal article" date="2014" name="Mol. Biol. Evol.">
        <title>Massive expansion of Ubiquitination-related gene families within the Chlamydiae.</title>
        <authorList>
            <person name="Domman D."/>
            <person name="Collingro A."/>
            <person name="Lagkouvardos I."/>
            <person name="Gehre L."/>
            <person name="Weinmaier T."/>
            <person name="Rattei T."/>
            <person name="Subtil A."/>
            <person name="Horn M."/>
        </authorList>
    </citation>
    <scope>NUCLEOTIDE SEQUENCE [LARGE SCALE GENOMIC DNA]</scope>
    <source>
        <strain evidence="1 2">OEW1</strain>
    </source>
</reference>
<gene>
    <name evidence="1" type="ORF">DB43_GS00130</name>
</gene>
<dbReference type="EMBL" id="JSAM01000088">
    <property type="protein sequence ID" value="KIA77207.1"/>
    <property type="molecule type" value="Genomic_DNA"/>
</dbReference>
<proteinExistence type="predicted"/>
<dbReference type="AlphaFoldDB" id="A0A0C1E7M6"/>
<comment type="caution">
    <text evidence="1">The sequence shown here is derived from an EMBL/GenBank/DDBJ whole genome shotgun (WGS) entry which is preliminary data.</text>
</comment>
<name>A0A0C1E7M6_9BACT</name>
<evidence type="ECO:0000313" key="1">
    <source>
        <dbReference type="EMBL" id="KIA77207.1"/>
    </source>
</evidence>
<accession>A0A0C1E7M6</accession>
<sequence>MLIISYSVKLIVFMSPAFMVLKGSFIIIPRLSVSTVTISGVNTGLIGDAPLTPTIIILQTPAGKGDTWNQTTPSLVLGSTVTFSPENFQLGLFAQKIQ</sequence>
<organism evidence="1 2">
    <name type="scientific">Parachlamydia acanthamoebae</name>
    <dbReference type="NCBI Taxonomy" id="83552"/>
    <lineage>
        <taxon>Bacteria</taxon>
        <taxon>Pseudomonadati</taxon>
        <taxon>Chlamydiota</taxon>
        <taxon>Chlamydiia</taxon>
        <taxon>Parachlamydiales</taxon>
        <taxon>Parachlamydiaceae</taxon>
        <taxon>Parachlamydia</taxon>
    </lineage>
</organism>
<evidence type="ECO:0000313" key="2">
    <source>
        <dbReference type="Proteomes" id="UP000031307"/>
    </source>
</evidence>
<dbReference type="Proteomes" id="UP000031307">
    <property type="component" value="Unassembled WGS sequence"/>
</dbReference>
<protein>
    <submittedName>
        <fullName evidence="1">Uncharacterized protein</fullName>
    </submittedName>
</protein>